<dbReference type="HOGENOM" id="CLU_046519_3_1_7"/>
<name>W4MF40_9BACT</name>
<dbReference type="AlphaFoldDB" id="W4MF40"/>
<reference evidence="1 2" key="1">
    <citation type="journal article" date="2014" name="Nature">
        <title>An environmental bacterial taxon with a large and distinct metabolic repertoire.</title>
        <authorList>
            <person name="Wilson M.C."/>
            <person name="Mori T."/>
            <person name="Ruckert C."/>
            <person name="Uria A.R."/>
            <person name="Helf M.J."/>
            <person name="Takada K."/>
            <person name="Gernert C."/>
            <person name="Steffens U.A."/>
            <person name="Heycke N."/>
            <person name="Schmitt S."/>
            <person name="Rinke C."/>
            <person name="Helfrich E.J."/>
            <person name="Brachmann A.O."/>
            <person name="Gurgui C."/>
            <person name="Wakimoto T."/>
            <person name="Kracht M."/>
            <person name="Crusemann M."/>
            <person name="Hentschel U."/>
            <person name="Abe I."/>
            <person name="Matsunaga S."/>
            <person name="Kalinowski J."/>
            <person name="Takeyama H."/>
            <person name="Piel J."/>
        </authorList>
    </citation>
    <scope>NUCLEOTIDE SEQUENCE [LARGE SCALE GENOMIC DNA]</scope>
    <source>
        <strain evidence="2">TSY2</strain>
    </source>
</reference>
<evidence type="ECO:0008006" key="3">
    <source>
        <dbReference type="Google" id="ProtNLM"/>
    </source>
</evidence>
<dbReference type="EMBL" id="AZHX01000128">
    <property type="protein sequence ID" value="ETX08808.1"/>
    <property type="molecule type" value="Genomic_DNA"/>
</dbReference>
<accession>W4MF40</accession>
<dbReference type="SUPFAM" id="SSF117396">
    <property type="entry name" value="TM1631-like"/>
    <property type="match status" value="1"/>
</dbReference>
<sequence>MPFESDHRIYYLGTSGWSHRDWVGKLYPLDMPFSDYLETYARHFPAVEIEHTFYDIPAPQAVRAWYRRSPDGFQFCPCLPRRITHELRLRDTDRDLTDFISAITGLQEKLGPILLQLPENFRVNEQPQLAAFLDTLPQDMQFAIEFRHGSWLKDSTYGLLNAHRLAWVVVDAPFLPRTPRVTADAAYVRWHGHPGIGQRTRHETDPAASLRPWVAVLRDLARQAERVYGFVRNSYSGYAPRDGTVLMELLGEAREKGH</sequence>
<dbReference type="PANTHER" id="PTHR30348">
    <property type="entry name" value="UNCHARACTERIZED PROTEIN YECE"/>
    <property type="match status" value="1"/>
</dbReference>
<organism evidence="1 2">
    <name type="scientific">Candidatus Entotheonella gemina</name>
    <dbReference type="NCBI Taxonomy" id="1429439"/>
    <lineage>
        <taxon>Bacteria</taxon>
        <taxon>Pseudomonadati</taxon>
        <taxon>Nitrospinota/Tectimicrobiota group</taxon>
        <taxon>Candidatus Tectimicrobiota</taxon>
        <taxon>Candidatus Entotheonellia</taxon>
        <taxon>Candidatus Entotheonellales</taxon>
        <taxon>Candidatus Entotheonellaceae</taxon>
        <taxon>Candidatus Entotheonella</taxon>
    </lineage>
</organism>
<evidence type="ECO:0000313" key="2">
    <source>
        <dbReference type="Proteomes" id="UP000019140"/>
    </source>
</evidence>
<dbReference type="InterPro" id="IPR002763">
    <property type="entry name" value="DUF72"/>
</dbReference>
<dbReference type="PANTHER" id="PTHR30348:SF4">
    <property type="entry name" value="DUF72 DOMAIN-CONTAINING PROTEIN"/>
    <property type="match status" value="1"/>
</dbReference>
<gene>
    <name evidence="1" type="ORF">ETSY2_03205</name>
</gene>
<dbReference type="InterPro" id="IPR036520">
    <property type="entry name" value="UPF0759_sf"/>
</dbReference>
<evidence type="ECO:0000313" key="1">
    <source>
        <dbReference type="EMBL" id="ETX08808.1"/>
    </source>
</evidence>
<keyword evidence="2" id="KW-1185">Reference proteome</keyword>
<dbReference type="Proteomes" id="UP000019140">
    <property type="component" value="Unassembled WGS sequence"/>
</dbReference>
<protein>
    <recommendedName>
        <fullName evidence="3">Histidine kinase</fullName>
    </recommendedName>
</protein>
<dbReference type="Pfam" id="PF01904">
    <property type="entry name" value="DUF72"/>
    <property type="match status" value="1"/>
</dbReference>
<comment type="caution">
    <text evidence="1">The sequence shown here is derived from an EMBL/GenBank/DDBJ whole genome shotgun (WGS) entry which is preliminary data.</text>
</comment>
<dbReference type="Gene3D" id="3.20.20.410">
    <property type="entry name" value="Protein of unknown function UPF0759"/>
    <property type="match status" value="1"/>
</dbReference>
<proteinExistence type="predicted"/>